<dbReference type="EMBL" id="JAEDAO010000001">
    <property type="protein sequence ID" value="MBK0393006.1"/>
    <property type="molecule type" value="Genomic_DNA"/>
</dbReference>
<evidence type="ECO:0000256" key="4">
    <source>
        <dbReference type="ARBA" id="ARBA00022475"/>
    </source>
</evidence>
<dbReference type="Gene3D" id="1.10.3720.10">
    <property type="entry name" value="MetI-like"/>
    <property type="match status" value="1"/>
</dbReference>
<dbReference type="InterPro" id="IPR000515">
    <property type="entry name" value="MetI-like"/>
</dbReference>
<dbReference type="PANTHER" id="PTHR30614">
    <property type="entry name" value="MEMBRANE COMPONENT OF AMINO ACID ABC TRANSPORTER"/>
    <property type="match status" value="1"/>
</dbReference>
<keyword evidence="3 9" id="KW-0813">Transport</keyword>
<dbReference type="InterPro" id="IPR010065">
    <property type="entry name" value="AA_ABC_transptr_permease_3TM"/>
</dbReference>
<dbReference type="GO" id="GO:0043190">
    <property type="term" value="C:ATP-binding cassette (ABC) transporter complex"/>
    <property type="evidence" value="ECO:0007669"/>
    <property type="project" value="InterPro"/>
</dbReference>
<dbReference type="InterPro" id="IPR043429">
    <property type="entry name" value="ArtM/GltK/GlnP/TcyL/YhdX-like"/>
</dbReference>
<sequence>MRARGIRSGFDFLLDPAGFDIGEGWLAFEPSQPYWRAFLAGLVNTIRAAVPALVGCSLLGLLVGVGRLSSNPLVRGACRAWIEVVRNVPLLLQLLAWYLVLTEFLPGADEPGGWAGIAQWSKAGLALGGEGGPLLSPEYLALVIGLAVYTSAYVAEVVRAGVQAVPAGQWEAAAALGLPARVEWREVVLPQAMRLAIPPLANQYINLVKNSSLAVAIGYPDLVSIANTAINQSGRAVECIAVLAAVYLLLSLSTAFGMDRFNRRALRHGG</sequence>
<dbReference type="NCBIfam" id="TIGR01726">
    <property type="entry name" value="HEQRo_perm_3TM"/>
    <property type="match status" value="1"/>
</dbReference>
<comment type="caution">
    <text evidence="9">Lacks conserved residue(s) required for the propagation of feature annotation.</text>
</comment>
<evidence type="ECO:0000256" key="2">
    <source>
        <dbReference type="ARBA" id="ARBA00010072"/>
    </source>
</evidence>
<evidence type="ECO:0000259" key="10">
    <source>
        <dbReference type="PROSITE" id="PS50928"/>
    </source>
</evidence>
<evidence type="ECO:0000313" key="11">
    <source>
        <dbReference type="EMBL" id="MBK0393006.1"/>
    </source>
</evidence>
<comment type="caution">
    <text evidence="11">The sequence shown here is derived from an EMBL/GenBank/DDBJ whole genome shotgun (WGS) entry which is preliminary data.</text>
</comment>
<dbReference type="InterPro" id="IPR035906">
    <property type="entry name" value="MetI-like_sf"/>
</dbReference>
<dbReference type="PROSITE" id="PS50928">
    <property type="entry name" value="ABC_TM1"/>
    <property type="match status" value="1"/>
</dbReference>
<keyword evidence="7 9" id="KW-1133">Transmembrane helix</keyword>
<protein>
    <submittedName>
        <fullName evidence="11">ABC transporter permease subunit</fullName>
    </submittedName>
</protein>
<keyword evidence="12" id="KW-1185">Reference proteome</keyword>
<gene>
    <name evidence="11" type="ORF">I8E28_10430</name>
</gene>
<evidence type="ECO:0000256" key="1">
    <source>
        <dbReference type="ARBA" id="ARBA00004429"/>
    </source>
</evidence>
<feature type="domain" description="ABC transmembrane type-1" evidence="10">
    <location>
        <begin position="42"/>
        <end position="258"/>
    </location>
</feature>
<dbReference type="PANTHER" id="PTHR30614:SF37">
    <property type="entry name" value="AMINO-ACID ABC TRANSPORTER PERMEASE PROTEIN YHDX-RELATED"/>
    <property type="match status" value="1"/>
</dbReference>
<keyword evidence="5 9" id="KW-0812">Transmembrane</keyword>
<dbReference type="SUPFAM" id="SSF161098">
    <property type="entry name" value="MetI-like"/>
    <property type="match status" value="1"/>
</dbReference>
<dbReference type="GO" id="GO:0006865">
    <property type="term" value="P:amino acid transport"/>
    <property type="evidence" value="ECO:0007669"/>
    <property type="project" value="UniProtKB-KW"/>
</dbReference>
<accession>A0A934Q1X9</accession>
<dbReference type="AlphaFoldDB" id="A0A934Q1X9"/>
<keyword evidence="6" id="KW-0029">Amino-acid transport</keyword>
<evidence type="ECO:0000313" key="12">
    <source>
        <dbReference type="Proteomes" id="UP000617041"/>
    </source>
</evidence>
<reference evidence="11" key="1">
    <citation type="submission" date="2020-12" db="EMBL/GenBank/DDBJ databases">
        <title>Ramlibacter sp. nov., isolated from a freshwater alga, Cryptomonas.</title>
        <authorList>
            <person name="Kim H.M."/>
            <person name="Jeon C.O."/>
        </authorList>
    </citation>
    <scope>NUCLEOTIDE SEQUENCE</scope>
    <source>
        <strain evidence="11">CrO1</strain>
    </source>
</reference>
<comment type="subcellular location">
    <subcellularLocation>
        <location evidence="1">Cell inner membrane</location>
        <topology evidence="1">Multi-pass membrane protein</topology>
    </subcellularLocation>
    <subcellularLocation>
        <location evidence="9">Cell membrane</location>
        <topology evidence="9">Multi-pass membrane protein</topology>
    </subcellularLocation>
</comment>
<proteinExistence type="inferred from homology"/>
<feature type="transmembrane region" description="Helical" evidence="9">
    <location>
        <begin position="240"/>
        <end position="258"/>
    </location>
</feature>
<comment type="similarity">
    <text evidence="2">Belongs to the binding-protein-dependent transport system permease family. HisMQ subfamily.</text>
</comment>
<keyword evidence="4" id="KW-1003">Cell membrane</keyword>
<dbReference type="Proteomes" id="UP000617041">
    <property type="component" value="Unassembled WGS sequence"/>
</dbReference>
<name>A0A934Q1X9_9BURK</name>
<organism evidence="11 12">
    <name type="scientific">Ramlibacter algicola</name>
    <dbReference type="NCBI Taxonomy" id="2795217"/>
    <lineage>
        <taxon>Bacteria</taxon>
        <taxon>Pseudomonadati</taxon>
        <taxon>Pseudomonadota</taxon>
        <taxon>Betaproteobacteria</taxon>
        <taxon>Burkholderiales</taxon>
        <taxon>Comamonadaceae</taxon>
        <taxon>Ramlibacter</taxon>
    </lineage>
</organism>
<evidence type="ECO:0000256" key="8">
    <source>
        <dbReference type="ARBA" id="ARBA00023136"/>
    </source>
</evidence>
<dbReference type="CDD" id="cd06261">
    <property type="entry name" value="TM_PBP2"/>
    <property type="match status" value="1"/>
</dbReference>
<evidence type="ECO:0000256" key="3">
    <source>
        <dbReference type="ARBA" id="ARBA00022448"/>
    </source>
</evidence>
<keyword evidence="8 9" id="KW-0472">Membrane</keyword>
<dbReference type="GO" id="GO:0022857">
    <property type="term" value="F:transmembrane transporter activity"/>
    <property type="evidence" value="ECO:0007669"/>
    <property type="project" value="InterPro"/>
</dbReference>
<evidence type="ECO:0000256" key="6">
    <source>
        <dbReference type="ARBA" id="ARBA00022970"/>
    </source>
</evidence>
<evidence type="ECO:0000256" key="7">
    <source>
        <dbReference type="ARBA" id="ARBA00022989"/>
    </source>
</evidence>
<dbReference type="Pfam" id="PF00528">
    <property type="entry name" value="BPD_transp_1"/>
    <property type="match status" value="1"/>
</dbReference>
<evidence type="ECO:0000256" key="5">
    <source>
        <dbReference type="ARBA" id="ARBA00022692"/>
    </source>
</evidence>
<evidence type="ECO:0000256" key="9">
    <source>
        <dbReference type="RuleBase" id="RU363032"/>
    </source>
</evidence>